<evidence type="ECO:0000313" key="2">
    <source>
        <dbReference type="Proteomes" id="UP000036166"/>
    </source>
</evidence>
<proteinExistence type="predicted"/>
<protein>
    <submittedName>
        <fullName evidence="1">Uncharacterized protein</fullName>
    </submittedName>
</protein>
<gene>
    <name evidence="1" type="ORF">ACM15_18805</name>
</gene>
<evidence type="ECO:0000313" key="1">
    <source>
        <dbReference type="EMBL" id="KMM32154.1"/>
    </source>
</evidence>
<dbReference type="PATRIC" id="fig|328812.4.peg.4833"/>
<name>A0A0J6CIZ3_9BACT</name>
<organism evidence="1 2">
    <name type="scientific">Parabacteroides goldsteinii</name>
    <dbReference type="NCBI Taxonomy" id="328812"/>
    <lineage>
        <taxon>Bacteria</taxon>
        <taxon>Pseudomonadati</taxon>
        <taxon>Bacteroidota</taxon>
        <taxon>Bacteroidia</taxon>
        <taxon>Bacteroidales</taxon>
        <taxon>Tannerellaceae</taxon>
        <taxon>Parabacteroides</taxon>
    </lineage>
</organism>
<accession>A0A0J6CIZ3</accession>
<dbReference type="Proteomes" id="UP000036166">
    <property type="component" value="Unassembled WGS sequence"/>
</dbReference>
<comment type="caution">
    <text evidence="1">The sequence shown here is derived from an EMBL/GenBank/DDBJ whole genome shotgun (WGS) entry which is preliminary data.</text>
</comment>
<reference evidence="1 2" key="1">
    <citation type="submission" date="2015-06" db="EMBL/GenBank/DDBJ databases">
        <title>Draft Genome Sequence of Parabacteroides goldsteinii with Putative Novel Metallo-Beta-Lactamases Isolated from a Blood Culture from a Human Patient.</title>
        <authorList>
            <person name="Krogh T.J."/>
            <person name="Agergaard C.N."/>
            <person name="Moller-Jensen J."/>
            <person name="Justesen U.S."/>
        </authorList>
    </citation>
    <scope>NUCLEOTIDE SEQUENCE [LARGE SCALE GENOMIC DNA]</scope>
    <source>
        <strain evidence="1 2">910340</strain>
    </source>
</reference>
<sequence length="59" mass="7238">MHIENMIDYQIFIVNTVEKSYGFNHTEIRRQRINFFNINLQHFQLKNIFGHNHAIYIES</sequence>
<dbReference type="AlphaFoldDB" id="A0A0J6CIZ3"/>
<dbReference type="EMBL" id="LFJV01000070">
    <property type="protein sequence ID" value="KMM32154.1"/>
    <property type="molecule type" value="Genomic_DNA"/>
</dbReference>